<evidence type="ECO:0000256" key="5">
    <source>
        <dbReference type="ARBA" id="ARBA00022692"/>
    </source>
</evidence>
<evidence type="ECO:0000256" key="2">
    <source>
        <dbReference type="ARBA" id="ARBA00022448"/>
    </source>
</evidence>
<evidence type="ECO:0000256" key="14">
    <source>
        <dbReference type="ARBA" id="ARBA00037847"/>
    </source>
</evidence>
<evidence type="ECO:0000256" key="13">
    <source>
        <dbReference type="ARBA" id="ARBA00026054"/>
    </source>
</evidence>
<comment type="subunit">
    <text evidence="15">F-type ATPases have 2 components, F(1) - the catalytic core - and F(0) - the membrane proton channel. F(1) has five subunits: alpha(3), beta(3), gamma(1), delta(1), epsilon(1). F(0) has three main subunits: a(1), b(2) and c(10-14). The alpha and beta chains form an alternating ring which encloses part of the gamma chain. F(1) is attached to F(0) by a central stalk formed by the gamma and epsilon chains, while a peripheral stalk is formed by the delta and b chains.</text>
</comment>
<comment type="subcellular location">
    <subcellularLocation>
        <location evidence="15">Cell membrane</location>
        <topology evidence="15">Single-pass membrane protein</topology>
    </subcellularLocation>
    <subcellularLocation>
        <location evidence="14">Endomembrane system</location>
        <topology evidence="14">Single-pass membrane protein</topology>
    </subcellularLocation>
</comment>
<dbReference type="NCBIfam" id="NF011041">
    <property type="entry name" value="PRK14471.1"/>
    <property type="match status" value="1"/>
</dbReference>
<keyword evidence="5 15" id="KW-0812">Transmembrane</keyword>
<feature type="coiled-coil region" evidence="17">
    <location>
        <begin position="34"/>
        <end position="119"/>
    </location>
</feature>
<keyword evidence="10 15" id="KW-0066">ATP synthesis</keyword>
<keyword evidence="9 15" id="KW-0472">Membrane</keyword>
<evidence type="ECO:0000256" key="11">
    <source>
        <dbReference type="ARBA" id="ARBA00025198"/>
    </source>
</evidence>
<comment type="similarity">
    <text evidence="1 15 16">Belongs to the ATPase B chain family.</text>
</comment>
<dbReference type="OrthoDB" id="9795289at2"/>
<evidence type="ECO:0000256" key="10">
    <source>
        <dbReference type="ARBA" id="ARBA00023310"/>
    </source>
</evidence>
<dbReference type="EMBL" id="FOLE01000003">
    <property type="protein sequence ID" value="SFC17043.1"/>
    <property type="molecule type" value="Genomic_DNA"/>
</dbReference>
<dbReference type="PANTHER" id="PTHR33445">
    <property type="entry name" value="ATP SYNTHASE SUBUNIT B', CHLOROPLASTIC"/>
    <property type="match status" value="1"/>
</dbReference>
<evidence type="ECO:0000256" key="1">
    <source>
        <dbReference type="ARBA" id="ARBA00005513"/>
    </source>
</evidence>
<keyword evidence="7 15" id="KW-1133">Transmembrane helix</keyword>
<dbReference type="InterPro" id="IPR050059">
    <property type="entry name" value="ATP_synthase_B_chain"/>
</dbReference>
<evidence type="ECO:0000313" key="19">
    <source>
        <dbReference type="Proteomes" id="UP000199514"/>
    </source>
</evidence>
<dbReference type="HAMAP" id="MF_01398">
    <property type="entry name" value="ATP_synth_b_bprime"/>
    <property type="match status" value="1"/>
</dbReference>
<gene>
    <name evidence="15" type="primary">atpF</name>
    <name evidence="18" type="ORF">SAMN05421780_103149</name>
</gene>
<protein>
    <recommendedName>
        <fullName evidence="15">ATP synthase subunit b</fullName>
    </recommendedName>
    <alternativeName>
        <fullName evidence="15">ATP synthase F(0) sector subunit b</fullName>
    </alternativeName>
    <alternativeName>
        <fullName evidence="15">ATPase subunit I</fullName>
    </alternativeName>
    <alternativeName>
        <fullName evidence="15">F-type ATPase subunit b</fullName>
        <shortName evidence="15">F-ATPase subunit b</shortName>
    </alternativeName>
</protein>
<dbReference type="Pfam" id="PF00430">
    <property type="entry name" value="ATP-synt_B"/>
    <property type="match status" value="1"/>
</dbReference>
<evidence type="ECO:0000256" key="7">
    <source>
        <dbReference type="ARBA" id="ARBA00022989"/>
    </source>
</evidence>
<dbReference type="GO" id="GO:0046933">
    <property type="term" value="F:proton-transporting ATP synthase activity, rotational mechanism"/>
    <property type="evidence" value="ECO:0007669"/>
    <property type="project" value="UniProtKB-UniRule"/>
</dbReference>
<dbReference type="RefSeq" id="WP_091509968.1">
    <property type="nucleotide sequence ID" value="NZ_FOLE01000003.1"/>
</dbReference>
<evidence type="ECO:0000256" key="9">
    <source>
        <dbReference type="ARBA" id="ARBA00023136"/>
    </source>
</evidence>
<dbReference type="InterPro" id="IPR028987">
    <property type="entry name" value="ATP_synth_B-like_membr_sf"/>
</dbReference>
<evidence type="ECO:0000256" key="17">
    <source>
        <dbReference type="SAM" id="Coils"/>
    </source>
</evidence>
<keyword evidence="2 15" id="KW-0813">Transport</keyword>
<keyword evidence="6 15" id="KW-0375">Hydrogen ion transport</keyword>
<dbReference type="Gene3D" id="1.20.5.620">
    <property type="entry name" value="F1F0 ATP synthase subunit B, membrane domain"/>
    <property type="match status" value="1"/>
</dbReference>
<dbReference type="InterPro" id="IPR002146">
    <property type="entry name" value="ATP_synth_b/b'su_bac/chlpt"/>
</dbReference>
<evidence type="ECO:0000256" key="6">
    <source>
        <dbReference type="ARBA" id="ARBA00022781"/>
    </source>
</evidence>
<evidence type="ECO:0000256" key="3">
    <source>
        <dbReference type="ARBA" id="ARBA00022475"/>
    </source>
</evidence>
<evidence type="ECO:0000256" key="12">
    <source>
        <dbReference type="ARBA" id="ARBA00025614"/>
    </source>
</evidence>
<dbReference type="InterPro" id="IPR005864">
    <property type="entry name" value="ATP_synth_F0_bsu_bac"/>
</dbReference>
<accession>A0A1I1H6J4</accession>
<proteinExistence type="inferred from homology"/>
<comment type="function">
    <text evidence="12">Component of the F(0) channel, it forms part of the peripheral stalk, linking F(1) to F(0). The b'-subunit is a diverged and duplicated form of b found in plants and photosynthetic bacteria.</text>
</comment>
<dbReference type="CDD" id="cd06503">
    <property type="entry name" value="ATP-synt_Fo_b"/>
    <property type="match status" value="1"/>
</dbReference>
<organism evidence="18 19">
    <name type="scientific">Flexibacter flexilis DSM 6793</name>
    <dbReference type="NCBI Taxonomy" id="927664"/>
    <lineage>
        <taxon>Bacteria</taxon>
        <taxon>Pseudomonadati</taxon>
        <taxon>Bacteroidota</taxon>
        <taxon>Cytophagia</taxon>
        <taxon>Cytophagales</taxon>
        <taxon>Flexibacteraceae</taxon>
        <taxon>Flexibacter</taxon>
    </lineage>
</organism>
<keyword evidence="19" id="KW-1185">Reference proteome</keyword>
<comment type="function">
    <text evidence="11 15">F(1)F(0) ATP synthase produces ATP from ADP in the presence of a proton or sodium gradient. F-type ATPases consist of two structural domains, F(1) containing the extramembraneous catalytic core and F(0) containing the membrane proton channel, linked together by a central stalk and a peripheral stalk. During catalysis, ATP synthesis in the catalytic domain of F(1) is coupled via a rotary mechanism of the central stalk subunits to proton translocation.</text>
</comment>
<dbReference type="GO" id="GO:0012505">
    <property type="term" value="C:endomembrane system"/>
    <property type="evidence" value="ECO:0007669"/>
    <property type="project" value="UniProtKB-SubCell"/>
</dbReference>
<dbReference type="SUPFAM" id="SSF81573">
    <property type="entry name" value="F1F0 ATP synthase subunit B, membrane domain"/>
    <property type="match status" value="1"/>
</dbReference>
<reference evidence="18 19" key="1">
    <citation type="submission" date="2016-10" db="EMBL/GenBank/DDBJ databases">
        <authorList>
            <person name="de Groot N.N."/>
        </authorList>
    </citation>
    <scope>NUCLEOTIDE SEQUENCE [LARGE SCALE GENOMIC DNA]</scope>
    <source>
        <strain evidence="18 19">DSM 6793</strain>
    </source>
</reference>
<feature type="transmembrane region" description="Helical" evidence="15">
    <location>
        <begin position="12"/>
        <end position="30"/>
    </location>
</feature>
<sequence length="165" mass="18362">MDLVTPGLGLIFWQALTFIIVLVVLSKVAWKPILNTLKEREETIESALKAADAARSEMQALQANNEKLLQEARIERDRVLREAETTATAIVIEAKDKANEEATRLLENARLAINNEKAAALADIKNYVASLSIEMAEKVLRKELADASAQKSLVEGYLRDMDKKN</sequence>
<evidence type="ECO:0000256" key="16">
    <source>
        <dbReference type="RuleBase" id="RU003848"/>
    </source>
</evidence>
<name>A0A1I1H6J4_9BACT</name>
<evidence type="ECO:0000256" key="15">
    <source>
        <dbReference type="HAMAP-Rule" id="MF_01398"/>
    </source>
</evidence>
<comment type="subunit">
    <text evidence="13">F-type ATPases have 2 components, F(1) - the catalytic core - and F(0) - the membrane proton channel. F(1) has five subunits: alpha(3), beta(3), gamma(1), delta(1), epsilon(1). F(0) has four main subunits: a(1), b(2) and c(10-14). The alpha and beta chains form an alternating ring which encloses part of the gamma chain. F(1) is attached to F(0) by a central stalk formed by the gamma and epsilon chains, while a peripheral stalk is formed by the delta and b chains.</text>
</comment>
<keyword evidence="3 15" id="KW-1003">Cell membrane</keyword>
<dbReference type="GO" id="GO:0046961">
    <property type="term" value="F:proton-transporting ATPase activity, rotational mechanism"/>
    <property type="evidence" value="ECO:0007669"/>
    <property type="project" value="TreeGrafter"/>
</dbReference>
<dbReference type="Proteomes" id="UP000199514">
    <property type="component" value="Unassembled WGS sequence"/>
</dbReference>
<evidence type="ECO:0000256" key="4">
    <source>
        <dbReference type="ARBA" id="ARBA00022547"/>
    </source>
</evidence>
<dbReference type="STRING" id="927664.SAMN05421780_103149"/>
<dbReference type="NCBIfam" id="TIGR01144">
    <property type="entry name" value="ATP_synt_b"/>
    <property type="match status" value="1"/>
</dbReference>
<evidence type="ECO:0000256" key="8">
    <source>
        <dbReference type="ARBA" id="ARBA00023065"/>
    </source>
</evidence>
<dbReference type="GO" id="GO:0045259">
    <property type="term" value="C:proton-transporting ATP synthase complex"/>
    <property type="evidence" value="ECO:0007669"/>
    <property type="project" value="UniProtKB-KW"/>
</dbReference>
<keyword evidence="8 15" id="KW-0406">Ion transport</keyword>
<dbReference type="AlphaFoldDB" id="A0A1I1H6J4"/>
<dbReference type="PANTHER" id="PTHR33445:SF1">
    <property type="entry name" value="ATP SYNTHASE SUBUNIT B"/>
    <property type="match status" value="1"/>
</dbReference>
<dbReference type="GO" id="GO:0005886">
    <property type="term" value="C:plasma membrane"/>
    <property type="evidence" value="ECO:0007669"/>
    <property type="project" value="UniProtKB-SubCell"/>
</dbReference>
<evidence type="ECO:0000313" key="18">
    <source>
        <dbReference type="EMBL" id="SFC17043.1"/>
    </source>
</evidence>
<keyword evidence="17" id="KW-0175">Coiled coil</keyword>
<keyword evidence="4 15" id="KW-0138">CF(0)</keyword>